<dbReference type="InterPro" id="IPR027417">
    <property type="entry name" value="P-loop_NTPase"/>
</dbReference>
<dbReference type="RefSeq" id="WP_207555189.1">
    <property type="nucleotide sequence ID" value="NZ_CP071595.1"/>
</dbReference>
<dbReference type="SMART" id="SM00889">
    <property type="entry name" value="EFG_IV"/>
    <property type="match status" value="1"/>
</dbReference>
<dbReference type="Pfam" id="PF03764">
    <property type="entry name" value="EFG_IV"/>
    <property type="match status" value="1"/>
</dbReference>
<dbReference type="SUPFAM" id="SSF54980">
    <property type="entry name" value="EF-G C-terminal domain-like"/>
    <property type="match status" value="2"/>
</dbReference>
<evidence type="ECO:0000256" key="2">
    <source>
        <dbReference type="ARBA" id="ARBA00023134"/>
    </source>
</evidence>
<evidence type="ECO:0000313" key="4">
    <source>
        <dbReference type="EMBL" id="QSY48330.1"/>
    </source>
</evidence>
<dbReference type="CDD" id="cd03713">
    <property type="entry name" value="EFG_mtEFG_C"/>
    <property type="match status" value="1"/>
</dbReference>
<dbReference type="Gene3D" id="3.40.50.300">
    <property type="entry name" value="P-loop containing nucleotide triphosphate hydrolases"/>
    <property type="match status" value="1"/>
</dbReference>
<dbReference type="PRINTS" id="PR00315">
    <property type="entry name" value="ELONGATNFCT"/>
</dbReference>
<dbReference type="InterPro" id="IPR009000">
    <property type="entry name" value="Transl_B-barrel_sf"/>
</dbReference>
<dbReference type="InterPro" id="IPR035647">
    <property type="entry name" value="EFG_III/V"/>
</dbReference>
<dbReference type="SUPFAM" id="SSF52540">
    <property type="entry name" value="P-loop containing nucleoside triphosphate hydrolases"/>
    <property type="match status" value="1"/>
</dbReference>
<dbReference type="Gene3D" id="3.30.70.240">
    <property type="match status" value="1"/>
</dbReference>
<dbReference type="InterPro" id="IPR041095">
    <property type="entry name" value="EFG_II"/>
</dbReference>
<dbReference type="Gene3D" id="3.30.70.870">
    <property type="entry name" value="Elongation Factor G (Translational Gtpase), domain 3"/>
    <property type="match status" value="1"/>
</dbReference>
<dbReference type="InterPro" id="IPR053905">
    <property type="entry name" value="EF-G-like_DII"/>
</dbReference>
<proteinExistence type="predicted"/>
<dbReference type="InterPro" id="IPR000640">
    <property type="entry name" value="EFG_V-like"/>
</dbReference>
<dbReference type="Pfam" id="PF00679">
    <property type="entry name" value="EFG_C"/>
    <property type="match status" value="1"/>
</dbReference>
<evidence type="ECO:0000259" key="3">
    <source>
        <dbReference type="PROSITE" id="PS51722"/>
    </source>
</evidence>
<dbReference type="PANTHER" id="PTHR43261:SF6">
    <property type="entry name" value="ELONGATION FACTOR G-LIKE PROTEIN"/>
    <property type="match status" value="1"/>
</dbReference>
<keyword evidence="1" id="KW-0547">Nucleotide-binding</keyword>
<dbReference type="InterPro" id="IPR005517">
    <property type="entry name" value="Transl_elong_EFG/EF2_IV"/>
</dbReference>
<dbReference type="InterPro" id="IPR020568">
    <property type="entry name" value="Ribosomal_Su5_D2-typ_SF"/>
</dbReference>
<reference evidence="4 5" key="1">
    <citation type="submission" date="2021-03" db="EMBL/GenBank/DDBJ databases">
        <title>Streptomyces strains.</title>
        <authorList>
            <person name="Lund M.B."/>
            <person name="Toerring T."/>
        </authorList>
    </citation>
    <scope>NUCLEOTIDE SEQUENCE [LARGE SCALE GENOMIC DNA]</scope>
    <source>
        <strain evidence="4 5">KCC S-1010</strain>
    </source>
</reference>
<dbReference type="SUPFAM" id="SSF54211">
    <property type="entry name" value="Ribosomal protein S5 domain 2-like"/>
    <property type="match status" value="1"/>
</dbReference>
<dbReference type="InterPro" id="IPR014721">
    <property type="entry name" value="Ribsml_uS5_D2-typ_fold_subgr"/>
</dbReference>
<sequence length="679" mass="72708">MGEKTSAHPGAAGRAVAADRPGNIRNVVLVGHSGSGKTTLVEALALATGAVNRAGRVEDGAAVSDYDEIEHRQQRSVQLSLVPVEWAGIKINLLDTPGYADFVGELRAGLRAADAALFVVSAAEGVEGVAGATRMLWEECAAVGMPRAIVVTHLEAARADFEEMTETCRAAFGGESGDGVLPLYLPLHGKEGPDGHRPVAGLVGLLTQRVFDYSSGTRTETAPDDDQLPLIEEARNRLIEGIIAESEDETLMDRYLGGEEIDVKTLVEDLERAVARGSFHRVLAAEVVKTASDPYVGRVSLVRVFSGTLRPDETVHVSGHGLEDRGHEDHDVDERIGALSQPFGKQQRQLSQAIAGDIACVAKLVSAETGDTLSAKNAPLLMEPWLMPDPLLPVAIEAHSKADEDKLSHSLARLVAEDPTMRLEHNPHTHQVVLWCLGEAHRDVALERLRTRYGVQVDVVPHKVSLRETFGSRATGRGRHVKQSGGHGQYAICEIEVEPLPGGSGIEFVDKVVGGAVPRQFIPSVEKGVRAQAARGVAAGYPLVDVRVTLLDGKAHSVDSSDAAFQTAGALALREAAAETRIHLLEPVAEVRVLVSDDYVGPVMSDLSGRRGRVVGTEQSGSGRTLVRAEVPEIEIGRYAVDLRSLSHGTGRFSRSYARHEPMPPQIADRVREQAENGS</sequence>
<dbReference type="PROSITE" id="PS51722">
    <property type="entry name" value="G_TR_2"/>
    <property type="match status" value="1"/>
</dbReference>
<dbReference type="NCBIfam" id="TIGR00231">
    <property type="entry name" value="small_GTP"/>
    <property type="match status" value="1"/>
</dbReference>
<dbReference type="SMART" id="SM00838">
    <property type="entry name" value="EFG_C"/>
    <property type="match status" value="1"/>
</dbReference>
<dbReference type="Pfam" id="PF14492">
    <property type="entry name" value="EFG_III"/>
    <property type="match status" value="1"/>
</dbReference>
<gene>
    <name evidence="4" type="ORF">J3S04_24765</name>
</gene>
<dbReference type="Gene3D" id="3.30.230.10">
    <property type="match status" value="1"/>
</dbReference>
<protein>
    <submittedName>
        <fullName evidence="4">GTP-binding protein</fullName>
    </submittedName>
</protein>
<keyword evidence="5" id="KW-1185">Reference proteome</keyword>
<dbReference type="Pfam" id="PF22042">
    <property type="entry name" value="EF-G_D2"/>
    <property type="match status" value="1"/>
</dbReference>
<dbReference type="Gene3D" id="2.40.30.10">
    <property type="entry name" value="Translation factors"/>
    <property type="match status" value="1"/>
</dbReference>
<dbReference type="PANTHER" id="PTHR43261">
    <property type="entry name" value="TRANSLATION ELONGATION FACTOR G-RELATED"/>
    <property type="match status" value="1"/>
</dbReference>
<accession>A0ABX7RJC4</accession>
<feature type="domain" description="Tr-type G" evidence="3">
    <location>
        <begin position="22"/>
        <end position="211"/>
    </location>
</feature>
<name>A0ABX7RJC4_9ACTN</name>
<dbReference type="EMBL" id="CP071595">
    <property type="protein sequence ID" value="QSY48330.1"/>
    <property type="molecule type" value="Genomic_DNA"/>
</dbReference>
<dbReference type="Pfam" id="PF00009">
    <property type="entry name" value="GTP_EFTU"/>
    <property type="match status" value="1"/>
</dbReference>
<dbReference type="CDD" id="cd16262">
    <property type="entry name" value="EFG_III"/>
    <property type="match status" value="1"/>
</dbReference>
<dbReference type="InterPro" id="IPR000795">
    <property type="entry name" value="T_Tr_GTP-bd_dom"/>
</dbReference>
<dbReference type="SUPFAM" id="SSF50447">
    <property type="entry name" value="Translation proteins"/>
    <property type="match status" value="1"/>
</dbReference>
<evidence type="ECO:0000256" key="1">
    <source>
        <dbReference type="ARBA" id="ARBA00022741"/>
    </source>
</evidence>
<dbReference type="InterPro" id="IPR009022">
    <property type="entry name" value="EFG_III"/>
</dbReference>
<keyword evidence="2" id="KW-0342">GTP-binding</keyword>
<dbReference type="Proteomes" id="UP000671836">
    <property type="component" value="Chromosome"/>
</dbReference>
<dbReference type="InterPro" id="IPR047872">
    <property type="entry name" value="EFG_IV"/>
</dbReference>
<dbReference type="CDD" id="cd01434">
    <property type="entry name" value="EFG_mtEFG1_IV"/>
    <property type="match status" value="1"/>
</dbReference>
<dbReference type="CDD" id="cd04170">
    <property type="entry name" value="EF-G_bact"/>
    <property type="match status" value="1"/>
</dbReference>
<evidence type="ECO:0000313" key="5">
    <source>
        <dbReference type="Proteomes" id="UP000671836"/>
    </source>
</evidence>
<dbReference type="InterPro" id="IPR005225">
    <property type="entry name" value="Small_GTP-bd"/>
</dbReference>
<dbReference type="InterPro" id="IPR035649">
    <property type="entry name" value="EFG_V"/>
</dbReference>
<organism evidence="4 5">
    <name type="scientific">Streptomyces griseocarneus</name>
    <dbReference type="NCBI Taxonomy" id="51201"/>
    <lineage>
        <taxon>Bacteria</taxon>
        <taxon>Bacillati</taxon>
        <taxon>Actinomycetota</taxon>
        <taxon>Actinomycetes</taxon>
        <taxon>Kitasatosporales</taxon>
        <taxon>Streptomycetaceae</taxon>
        <taxon>Streptomyces</taxon>
    </lineage>
</organism>